<proteinExistence type="predicted"/>
<organism evidence="1 2">
    <name type="scientific">Streptomyces pyxinae</name>
    <dbReference type="NCBI Taxonomy" id="2970734"/>
    <lineage>
        <taxon>Bacteria</taxon>
        <taxon>Bacillati</taxon>
        <taxon>Actinomycetota</taxon>
        <taxon>Actinomycetes</taxon>
        <taxon>Kitasatosporales</taxon>
        <taxon>Streptomycetaceae</taxon>
        <taxon>Streptomyces</taxon>
    </lineage>
</organism>
<evidence type="ECO:0000313" key="2">
    <source>
        <dbReference type="Proteomes" id="UP001431313"/>
    </source>
</evidence>
<sequence>EGHPEDAPYDRVIATCAVRAVPYAWIEQTPPGGIVLAPWETPWLSHGLLRLTVEGDGTASGWFTPHSACMPLRAHRVNLRILRDVVREEHVPEETTTGVSPFAATGNDWNARFAIGLQTRDIWHTWQHGPGIDGVASRLWLATTDTTSWAAIDHDGRNDERFAVLQHGPRRLWDEVTAALTWWHQTGSPGPERFGMTVQPDGTHHAWLDTPVYPIPQTG</sequence>
<dbReference type="EMBL" id="JANUGQ010000034">
    <property type="protein sequence ID" value="MCS0639298.1"/>
    <property type="molecule type" value="Genomic_DNA"/>
</dbReference>
<reference evidence="1" key="1">
    <citation type="submission" date="2022-08" db="EMBL/GenBank/DDBJ databases">
        <authorList>
            <person name="Somphong A."/>
            <person name="Phongsopitanun W."/>
        </authorList>
    </citation>
    <scope>NUCLEOTIDE SEQUENCE</scope>
    <source>
        <strain evidence="1">LP05-1</strain>
    </source>
</reference>
<keyword evidence="2" id="KW-1185">Reference proteome</keyword>
<keyword evidence="1" id="KW-0808">Transferase</keyword>
<feature type="non-terminal residue" evidence="1">
    <location>
        <position position="1"/>
    </location>
</feature>
<evidence type="ECO:0000313" key="1">
    <source>
        <dbReference type="EMBL" id="MCS0639298.1"/>
    </source>
</evidence>
<gene>
    <name evidence="1" type="ORF">NX801_27400</name>
</gene>
<dbReference type="InterPro" id="IPR029063">
    <property type="entry name" value="SAM-dependent_MTases_sf"/>
</dbReference>
<accession>A0ABT2CPD8</accession>
<dbReference type="Proteomes" id="UP001431313">
    <property type="component" value="Unassembled WGS sequence"/>
</dbReference>
<name>A0ABT2CPD8_9ACTN</name>
<keyword evidence="1" id="KW-0489">Methyltransferase</keyword>
<comment type="caution">
    <text evidence="1">The sequence shown here is derived from an EMBL/GenBank/DDBJ whole genome shotgun (WGS) entry which is preliminary data.</text>
</comment>
<dbReference type="Pfam" id="PF01135">
    <property type="entry name" value="PCMT"/>
    <property type="match status" value="1"/>
</dbReference>
<protein>
    <submittedName>
        <fullName evidence="1">Methyltransferase</fullName>
    </submittedName>
</protein>
<dbReference type="Gene3D" id="3.40.50.150">
    <property type="entry name" value="Vaccinia Virus protein VP39"/>
    <property type="match status" value="1"/>
</dbReference>
<dbReference type="GO" id="GO:0008168">
    <property type="term" value="F:methyltransferase activity"/>
    <property type="evidence" value="ECO:0007669"/>
    <property type="project" value="UniProtKB-KW"/>
</dbReference>
<dbReference type="GO" id="GO:0032259">
    <property type="term" value="P:methylation"/>
    <property type="evidence" value="ECO:0007669"/>
    <property type="project" value="UniProtKB-KW"/>
</dbReference>